<dbReference type="GO" id="GO:0005634">
    <property type="term" value="C:nucleus"/>
    <property type="evidence" value="ECO:0007669"/>
    <property type="project" value="UniProtKB-SubCell"/>
</dbReference>
<feature type="compositionally biased region" description="Basic and acidic residues" evidence="3">
    <location>
        <begin position="203"/>
        <end position="212"/>
    </location>
</feature>
<organism evidence="5 6">
    <name type="scientific">Tigriopus californicus</name>
    <name type="common">Marine copepod</name>
    <dbReference type="NCBI Taxonomy" id="6832"/>
    <lineage>
        <taxon>Eukaryota</taxon>
        <taxon>Metazoa</taxon>
        <taxon>Ecdysozoa</taxon>
        <taxon>Arthropoda</taxon>
        <taxon>Crustacea</taxon>
        <taxon>Multicrustacea</taxon>
        <taxon>Hexanauplia</taxon>
        <taxon>Copepoda</taxon>
        <taxon>Harpacticoida</taxon>
        <taxon>Harpacticidae</taxon>
        <taxon>Tigriopus</taxon>
    </lineage>
</organism>
<name>A0A553NFF1_TIGCA</name>
<proteinExistence type="inferred from homology"/>
<comment type="subcellular location">
    <subcellularLocation>
        <location evidence="2">Nucleus</location>
    </subcellularLocation>
</comment>
<evidence type="ECO:0000256" key="3">
    <source>
        <dbReference type="SAM" id="MobiDB-lite"/>
    </source>
</evidence>
<comment type="caution">
    <text evidence="5">The sequence shown here is derived from an EMBL/GenBank/DDBJ whole genome shotgun (WGS) entry which is preliminary data.</text>
</comment>
<sequence>MGGYPGINLASHRRDDRHYDRKRRELRRHLPALKQYLGKLSSIVEAVWRSQGFRMAVSKKLMDTLQSCGHTVPANGGYFEENIFKRAKTKESYLELAARVILYIRSIVEAVWRSQGFRMAVSKKLMDTLQSCGHTVPANGGYFEENIFKRAKTKESYLELAARVILYIREQHTKAEINLKMQHLKDTLTQRAAQKRAATGAQGRREADEGHSASKKLKVIDAPAESLPATQSRHSREADNHHRSPPPTKPLLSFKNSNEDIQS</sequence>
<feature type="region of interest" description="Disordered" evidence="3">
    <location>
        <begin position="190"/>
        <end position="263"/>
    </location>
</feature>
<dbReference type="Proteomes" id="UP000318571">
    <property type="component" value="Chromosome 10"/>
</dbReference>
<evidence type="ECO:0000313" key="5">
    <source>
        <dbReference type="EMBL" id="TRY64128.1"/>
    </source>
</evidence>
<evidence type="ECO:0000259" key="4">
    <source>
        <dbReference type="Pfam" id="PF09606"/>
    </source>
</evidence>
<accession>A0A553NFF1</accession>
<dbReference type="STRING" id="6832.A0A553NFF1"/>
<dbReference type="GO" id="GO:0003712">
    <property type="term" value="F:transcription coregulator activity"/>
    <property type="evidence" value="ECO:0007669"/>
    <property type="project" value="InterPro"/>
</dbReference>
<evidence type="ECO:0000313" key="6">
    <source>
        <dbReference type="Proteomes" id="UP000318571"/>
    </source>
</evidence>
<feature type="domain" description="Mediator of RNA polymerase II transcription subunit 15 N-terminal" evidence="4">
    <location>
        <begin position="47"/>
        <end position="107"/>
    </location>
</feature>
<keyword evidence="2" id="KW-0805">Transcription regulation</keyword>
<dbReference type="EMBL" id="VCGU01000458">
    <property type="protein sequence ID" value="TRY64128.1"/>
    <property type="molecule type" value="Genomic_DNA"/>
</dbReference>
<evidence type="ECO:0000256" key="1">
    <source>
        <dbReference type="ARBA" id="ARBA00023242"/>
    </source>
</evidence>
<dbReference type="InterPro" id="IPR019087">
    <property type="entry name" value="Med15_N"/>
</dbReference>
<dbReference type="AlphaFoldDB" id="A0A553NFF1"/>
<dbReference type="GO" id="GO:0006355">
    <property type="term" value="P:regulation of DNA-templated transcription"/>
    <property type="evidence" value="ECO:0007669"/>
    <property type="project" value="InterPro"/>
</dbReference>
<comment type="subunit">
    <text evidence="2">Component of the Mediator complex.</text>
</comment>
<dbReference type="Gene3D" id="1.10.246.20">
    <property type="entry name" value="Coactivator CBP, KIX domain"/>
    <property type="match status" value="2"/>
</dbReference>
<feature type="compositionally biased region" description="Polar residues" evidence="3">
    <location>
        <begin position="254"/>
        <end position="263"/>
    </location>
</feature>
<keyword evidence="2" id="KW-0804">Transcription</keyword>
<dbReference type="InterPro" id="IPR036529">
    <property type="entry name" value="KIX_dom_sf"/>
</dbReference>
<feature type="domain" description="Mediator of RNA polymerase II transcription subunit 15 N-terminal" evidence="4">
    <location>
        <begin position="111"/>
        <end position="175"/>
    </location>
</feature>
<keyword evidence="6" id="KW-1185">Reference proteome</keyword>
<comment type="function">
    <text evidence="2">Component of the Mediator complex, a coactivator involved in the regulated transcription of nearly all RNA polymerase II-dependent genes. Mediator functions as a bridge to convey information from gene-specific regulatory proteins to the basal RNA polymerase II transcription machinery. Mediator is recruited to promoters by direct interactions with regulatory proteins and serves as a scaffold for the assembly of a functional preinitiation complex with RNA polymerase II and the general transcription factors.</text>
</comment>
<gene>
    <name evidence="2" type="primary">MED15</name>
    <name evidence="5" type="ORF">TCAL_08224</name>
</gene>
<keyword evidence="2" id="KW-0010">Activator</keyword>
<reference evidence="5 6" key="1">
    <citation type="journal article" date="2018" name="Nat. Ecol. Evol.">
        <title>Genomic signatures of mitonuclear coevolution across populations of Tigriopus californicus.</title>
        <authorList>
            <person name="Barreto F.S."/>
            <person name="Watson E.T."/>
            <person name="Lima T.G."/>
            <person name="Willett C.S."/>
            <person name="Edmands S."/>
            <person name="Li W."/>
            <person name="Burton R.S."/>
        </authorList>
    </citation>
    <scope>NUCLEOTIDE SEQUENCE [LARGE SCALE GENOMIC DNA]</scope>
    <source>
        <strain evidence="5 6">San Diego</strain>
    </source>
</reference>
<keyword evidence="1 2" id="KW-0539">Nucleus</keyword>
<evidence type="ECO:0000256" key="2">
    <source>
        <dbReference type="RuleBase" id="RU364148"/>
    </source>
</evidence>
<comment type="similarity">
    <text evidence="2">Belongs to the Mediator complex subunit 15 family.</text>
</comment>
<protein>
    <recommendedName>
        <fullName evidence="2">Mediator of RNA polymerase II transcription subunit 15</fullName>
    </recommendedName>
    <alternativeName>
        <fullName evidence="2">Mediator complex subunit 15</fullName>
    </alternativeName>
</protein>
<dbReference type="Pfam" id="PF09606">
    <property type="entry name" value="Med15_N"/>
    <property type="match status" value="2"/>
</dbReference>